<dbReference type="InterPro" id="IPR012337">
    <property type="entry name" value="RNaseH-like_sf"/>
</dbReference>
<gene>
    <name evidence="1" type="ORF">LCMAC102_03690</name>
</gene>
<dbReference type="SUPFAM" id="SSF53098">
    <property type="entry name" value="Ribonuclease H-like"/>
    <property type="match status" value="1"/>
</dbReference>
<organism evidence="1">
    <name type="scientific">Marseillevirus LCMAC102</name>
    <dbReference type="NCBI Taxonomy" id="2506603"/>
    <lineage>
        <taxon>Viruses</taxon>
        <taxon>Varidnaviria</taxon>
        <taxon>Bamfordvirae</taxon>
        <taxon>Nucleocytoviricota</taxon>
        <taxon>Megaviricetes</taxon>
        <taxon>Pimascovirales</taxon>
        <taxon>Pimascovirales incertae sedis</taxon>
        <taxon>Marseilleviridae</taxon>
    </lineage>
</organism>
<reference evidence="1" key="1">
    <citation type="journal article" date="2019" name="MBio">
        <title>Virus Genomes from Deep Sea Sediments Expand the Ocean Megavirome and Support Independent Origins of Viral Gigantism.</title>
        <authorList>
            <person name="Backstrom D."/>
            <person name="Yutin N."/>
            <person name="Jorgensen S.L."/>
            <person name="Dharamshi J."/>
            <person name="Homa F."/>
            <person name="Zaremba-Niedwiedzka K."/>
            <person name="Spang A."/>
            <person name="Wolf Y.I."/>
            <person name="Koonin E.V."/>
            <person name="Ettema T.J."/>
        </authorList>
    </citation>
    <scope>NUCLEOTIDE SEQUENCE</scope>
</reference>
<accession>A0A481YVJ8</accession>
<name>A0A481YVJ8_9VIRU</name>
<evidence type="ECO:0000313" key="1">
    <source>
        <dbReference type="EMBL" id="QBK86574.1"/>
    </source>
</evidence>
<sequence length="268" mass="31588">MSIRLVSIDIGKKNFAQYVEDCSVDKLLQLEKEYNSIPTSHRRKVKGVMNAQIENIIHEIYLSGTRVQTGVYDLRKDKTSDNLDMDTRVNLLLHLDKYEYLWTTCDIFVIEQQYFKTWSGRKKRSAGTEANVDAIKIGEATLMWFLERYPFKKTMYFGSQFKTQILGAPWKMTKHQRKKWSEAQTRKIYEMRKDTDMIELFCLQDRIYRKHINTDQKIQTYLASFKGEDADAKVLAKKVVRERQKLDDIGDACTQAQAFKFKHMVACF</sequence>
<dbReference type="EMBL" id="MK500334">
    <property type="protein sequence ID" value="QBK86574.1"/>
    <property type="molecule type" value="Genomic_DNA"/>
</dbReference>
<protein>
    <submittedName>
        <fullName evidence="1">Holliday junction resolvase</fullName>
    </submittedName>
</protein>
<proteinExistence type="predicted"/>